<feature type="domain" description="Prokaryotic-type class I peptide chain release factors" evidence="2">
    <location>
        <begin position="16"/>
        <end position="32"/>
    </location>
</feature>
<dbReference type="Gene3D" id="3.30.160.20">
    <property type="match status" value="1"/>
</dbReference>
<dbReference type="Pfam" id="PF00472">
    <property type="entry name" value="RF-1"/>
    <property type="match status" value="1"/>
</dbReference>
<dbReference type="SUPFAM" id="SSF110916">
    <property type="entry name" value="Peptidyl-tRNA hydrolase domain-like"/>
    <property type="match status" value="1"/>
</dbReference>
<keyword evidence="3" id="KW-0378">Hydrolase</keyword>
<comment type="caution">
    <text evidence="3">The sequence shown here is derived from an EMBL/GenBank/DDBJ whole genome shotgun (WGS) entry which is preliminary data.</text>
</comment>
<dbReference type="EMBL" id="JAIUJR010000001">
    <property type="protein sequence ID" value="MCA0131511.1"/>
    <property type="molecule type" value="Genomic_DNA"/>
</dbReference>
<dbReference type="NCBIfam" id="NF006718">
    <property type="entry name" value="PRK09256.1"/>
    <property type="match status" value="1"/>
</dbReference>
<reference evidence="4" key="1">
    <citation type="submission" date="2023-07" db="EMBL/GenBank/DDBJ databases">
        <authorList>
            <person name="Yue Y."/>
        </authorList>
    </citation>
    <scope>NUCLEOTIDE SEQUENCE [LARGE SCALE GENOMIC DNA]</scope>
    <source>
        <strain evidence="4">D23</strain>
    </source>
</reference>
<dbReference type="GO" id="GO:0004045">
    <property type="term" value="F:peptidyl-tRNA hydrolase activity"/>
    <property type="evidence" value="ECO:0007669"/>
    <property type="project" value="UniProtKB-EC"/>
</dbReference>
<evidence type="ECO:0000313" key="3">
    <source>
        <dbReference type="EMBL" id="MCA0131511.1"/>
    </source>
</evidence>
<evidence type="ECO:0000259" key="2">
    <source>
        <dbReference type="PROSITE" id="PS00745"/>
    </source>
</evidence>
<evidence type="ECO:0000313" key="4">
    <source>
        <dbReference type="Proteomes" id="UP001198901"/>
    </source>
</evidence>
<name>A0ABS7XR37_9FLAO</name>
<dbReference type="EC" id="3.1.1.29" evidence="3"/>
<feature type="compositionally biased region" description="Basic residues" evidence="1">
    <location>
        <begin position="101"/>
        <end position="117"/>
    </location>
</feature>
<gene>
    <name evidence="3" type="primary">arfB</name>
    <name evidence="3" type="ORF">LBU54_02865</name>
</gene>
<sequence>MNEKGLISELTFNAIRSSGSGGQHVNKVATKIVLFFDLNNSSFLDENDKRRLHSFLSNRINKEGILILSSGQSRSQLKNKTLVTRRFISLIKQGLKEEKQRKKTKVPLSIKRKRLETKRRVSEKKANRKPPRLN</sequence>
<dbReference type="PROSITE" id="PS00745">
    <property type="entry name" value="RF_PROK_I"/>
    <property type="match status" value="1"/>
</dbReference>
<protein>
    <submittedName>
        <fullName evidence="3">Aminoacyl-tRNA hydrolase</fullName>
        <ecNumber evidence="3">3.1.1.29</ecNumber>
    </submittedName>
</protein>
<dbReference type="PANTHER" id="PTHR47814">
    <property type="entry name" value="PEPTIDYL-TRNA HYDROLASE ARFB"/>
    <property type="match status" value="1"/>
</dbReference>
<evidence type="ECO:0000256" key="1">
    <source>
        <dbReference type="SAM" id="MobiDB-lite"/>
    </source>
</evidence>
<dbReference type="RefSeq" id="WP_224525517.1">
    <property type="nucleotide sequence ID" value="NZ_JAIUJR010000001.1"/>
</dbReference>
<organism evidence="3 4">
    <name type="scientific">Winogradskyella alexanderae</name>
    <dbReference type="NCBI Taxonomy" id="2877123"/>
    <lineage>
        <taxon>Bacteria</taxon>
        <taxon>Pseudomonadati</taxon>
        <taxon>Bacteroidota</taxon>
        <taxon>Flavobacteriia</taxon>
        <taxon>Flavobacteriales</taxon>
        <taxon>Flavobacteriaceae</taxon>
        <taxon>Winogradskyella</taxon>
    </lineage>
</organism>
<accession>A0ABS7XR37</accession>
<proteinExistence type="predicted"/>
<keyword evidence="4" id="KW-1185">Reference proteome</keyword>
<feature type="region of interest" description="Disordered" evidence="1">
    <location>
        <begin position="97"/>
        <end position="134"/>
    </location>
</feature>
<dbReference type="Proteomes" id="UP001198901">
    <property type="component" value="Unassembled WGS sequence"/>
</dbReference>
<dbReference type="PANTHER" id="PTHR47814:SF1">
    <property type="entry name" value="PEPTIDYL-TRNA HYDROLASE ARFB"/>
    <property type="match status" value="1"/>
</dbReference>
<dbReference type="InterPro" id="IPR000352">
    <property type="entry name" value="Pep_chain_release_fac_I"/>
</dbReference>